<dbReference type="Pfam" id="PF01636">
    <property type="entry name" value="APH"/>
    <property type="match status" value="1"/>
</dbReference>
<dbReference type="AlphaFoldDB" id="A0A0C9SS44"/>
<dbReference type="SUPFAM" id="SSF56112">
    <property type="entry name" value="Protein kinase-like (PK-like)"/>
    <property type="match status" value="1"/>
</dbReference>
<dbReference type="Gene3D" id="1.10.510.10">
    <property type="entry name" value="Transferase(Phosphotransferase) domain 1"/>
    <property type="match status" value="1"/>
</dbReference>
<protein>
    <recommendedName>
        <fullName evidence="2">Aminoglycoside phosphotransferase domain-containing protein</fullName>
    </recommendedName>
</protein>
<keyword evidence="4" id="KW-1185">Reference proteome</keyword>
<reference evidence="3 4" key="1">
    <citation type="submission" date="2014-06" db="EMBL/GenBank/DDBJ databases">
        <title>Evolutionary Origins and Diversification of the Mycorrhizal Mutualists.</title>
        <authorList>
            <consortium name="DOE Joint Genome Institute"/>
            <consortium name="Mycorrhizal Genomics Consortium"/>
            <person name="Kohler A."/>
            <person name="Kuo A."/>
            <person name="Nagy L.G."/>
            <person name="Floudas D."/>
            <person name="Copeland A."/>
            <person name="Barry K.W."/>
            <person name="Cichocki N."/>
            <person name="Veneault-Fourrey C."/>
            <person name="LaButti K."/>
            <person name="Lindquist E.A."/>
            <person name="Lipzen A."/>
            <person name="Lundell T."/>
            <person name="Morin E."/>
            <person name="Murat C."/>
            <person name="Riley R."/>
            <person name="Ohm R."/>
            <person name="Sun H."/>
            <person name="Tunlid A."/>
            <person name="Henrissat B."/>
            <person name="Grigoriev I.V."/>
            <person name="Hibbett D.S."/>
            <person name="Martin F."/>
        </authorList>
    </citation>
    <scope>NUCLEOTIDE SEQUENCE [LARGE SCALE GENOMIC DNA]</scope>
    <source>
        <strain evidence="3 4">FD-325 SS-3</strain>
    </source>
</reference>
<evidence type="ECO:0000259" key="2">
    <source>
        <dbReference type="Pfam" id="PF01636"/>
    </source>
</evidence>
<evidence type="ECO:0000313" key="3">
    <source>
        <dbReference type="EMBL" id="KII85272.1"/>
    </source>
</evidence>
<organism evidence="3 4">
    <name type="scientific">Plicaturopsis crispa FD-325 SS-3</name>
    <dbReference type="NCBI Taxonomy" id="944288"/>
    <lineage>
        <taxon>Eukaryota</taxon>
        <taxon>Fungi</taxon>
        <taxon>Dikarya</taxon>
        <taxon>Basidiomycota</taxon>
        <taxon>Agaricomycotina</taxon>
        <taxon>Agaricomycetes</taxon>
        <taxon>Agaricomycetidae</taxon>
        <taxon>Amylocorticiales</taxon>
        <taxon>Amylocorticiaceae</taxon>
        <taxon>Plicatura</taxon>
        <taxon>Plicaturopsis crispa</taxon>
    </lineage>
</organism>
<dbReference type="InterPro" id="IPR011009">
    <property type="entry name" value="Kinase-like_dom_sf"/>
</dbReference>
<dbReference type="EMBL" id="KN832568">
    <property type="protein sequence ID" value="KII85272.1"/>
    <property type="molecule type" value="Genomic_DNA"/>
</dbReference>
<keyword evidence="1" id="KW-0175">Coiled coil</keyword>
<dbReference type="HOGENOM" id="CLU_842301_0_0_1"/>
<feature type="domain" description="Aminoglycoside phosphotransferase" evidence="2">
    <location>
        <begin position="171"/>
        <end position="222"/>
    </location>
</feature>
<sequence>MSESITSITLDLTAIGVEAHDLPIAPKSPRFLSKVRLTRVYLGPLASGTVTLGNIHVIDIDSDEIHRGQRATTYRAKLRLNDESATQVVLKIVKHYVDRAPDAKVFESEASRYENELSAFQGDIVPPCFGFFRSNCNGLWISCLVLQYCGEPMDMDFSEMDKRYQYKTLAKLARIHDLGLYHGDFHEPNVLDHNGEPLIIDFERTKNHDCDRDIMTIGQYRPFQQDFGCIEIYRVIGEMELWRSPYFCIDDRPIERSEVNSAEDIYTKIKFDPASDPCNPIINFVREMVEEIIEEKKEMAEELRQMDEEDRRILEPLMVWPDMYSNFVSR</sequence>
<evidence type="ECO:0000313" key="4">
    <source>
        <dbReference type="Proteomes" id="UP000053263"/>
    </source>
</evidence>
<name>A0A0C9SS44_PLICR</name>
<proteinExistence type="predicted"/>
<dbReference type="Proteomes" id="UP000053263">
    <property type="component" value="Unassembled WGS sequence"/>
</dbReference>
<dbReference type="OrthoDB" id="3182995at2759"/>
<accession>A0A0C9SS44</accession>
<feature type="coiled-coil region" evidence="1">
    <location>
        <begin position="282"/>
        <end position="312"/>
    </location>
</feature>
<dbReference type="InterPro" id="IPR002575">
    <property type="entry name" value="Aminoglycoside_PTrfase"/>
</dbReference>
<evidence type="ECO:0000256" key="1">
    <source>
        <dbReference type="SAM" id="Coils"/>
    </source>
</evidence>
<gene>
    <name evidence="3" type="ORF">PLICRDRAFT_57206</name>
</gene>